<keyword evidence="1" id="KW-1133">Transmembrane helix</keyword>
<feature type="transmembrane region" description="Helical" evidence="1">
    <location>
        <begin position="136"/>
        <end position="155"/>
    </location>
</feature>
<proteinExistence type="predicted"/>
<evidence type="ECO:0000256" key="1">
    <source>
        <dbReference type="SAM" id="Phobius"/>
    </source>
</evidence>
<evidence type="ECO:0000313" key="3">
    <source>
        <dbReference type="WBParaSite" id="nRc.2.0.1.t17708-RA"/>
    </source>
</evidence>
<keyword evidence="1" id="KW-0472">Membrane</keyword>
<dbReference type="AlphaFoldDB" id="A0A915IUH0"/>
<keyword evidence="1" id="KW-0812">Transmembrane</keyword>
<feature type="transmembrane region" description="Helical" evidence="1">
    <location>
        <begin position="91"/>
        <end position="111"/>
    </location>
</feature>
<organism evidence="2 3">
    <name type="scientific">Romanomermis culicivorax</name>
    <name type="common">Nematode worm</name>
    <dbReference type="NCBI Taxonomy" id="13658"/>
    <lineage>
        <taxon>Eukaryota</taxon>
        <taxon>Metazoa</taxon>
        <taxon>Ecdysozoa</taxon>
        <taxon>Nematoda</taxon>
        <taxon>Enoplea</taxon>
        <taxon>Dorylaimia</taxon>
        <taxon>Mermithida</taxon>
        <taxon>Mermithoidea</taxon>
        <taxon>Mermithidae</taxon>
        <taxon>Romanomermis</taxon>
    </lineage>
</organism>
<dbReference type="Proteomes" id="UP000887565">
    <property type="component" value="Unplaced"/>
</dbReference>
<accession>A0A915IUH0</accession>
<name>A0A915IUH0_ROMCU</name>
<evidence type="ECO:0000313" key="2">
    <source>
        <dbReference type="Proteomes" id="UP000887565"/>
    </source>
</evidence>
<reference evidence="3" key="1">
    <citation type="submission" date="2022-11" db="UniProtKB">
        <authorList>
            <consortium name="WormBaseParasite"/>
        </authorList>
    </citation>
    <scope>IDENTIFICATION</scope>
</reference>
<protein>
    <submittedName>
        <fullName evidence="3">Uncharacterized protein</fullName>
    </submittedName>
</protein>
<sequence>MGSDPYLSNLTISDWSIISTHWRPEQTPTFFRPGGLQGVPSGTEVDFRVKGADCFITGGLVPHTTLTNPPNDVLLNIEKYKKERASQGLTTLKFVILVSAVTVVVETVVVVDVSNSTGMAISMGGKSVVVDAMDDIIMVLVLLVIFFSLVVAPNIQTTKAPTSMTNKTIRHMHGTMWLPLAPGRRVDVAYRVDLVPFGVKKSKVVCSPLASFLLLLGWLTTV</sequence>
<dbReference type="WBParaSite" id="nRc.2.0.1.t17708-RA">
    <property type="protein sequence ID" value="nRc.2.0.1.t17708-RA"/>
    <property type="gene ID" value="nRc.2.0.1.g17708"/>
</dbReference>
<keyword evidence="2" id="KW-1185">Reference proteome</keyword>